<dbReference type="AlphaFoldDB" id="A0A932GQS0"/>
<dbReference type="EMBL" id="JACPSX010000200">
    <property type="protein sequence ID" value="MBI3015451.1"/>
    <property type="molecule type" value="Genomic_DNA"/>
</dbReference>
<dbReference type="Proteomes" id="UP000741360">
    <property type="component" value="Unassembled WGS sequence"/>
</dbReference>
<dbReference type="GO" id="GO:0016787">
    <property type="term" value="F:hydrolase activity"/>
    <property type="evidence" value="ECO:0007669"/>
    <property type="project" value="UniProtKB-KW"/>
</dbReference>
<comment type="caution">
    <text evidence="2">The sequence shown here is derived from an EMBL/GenBank/DDBJ whole genome shotgun (WGS) entry which is preliminary data.</text>
</comment>
<feature type="transmembrane region" description="Helical" evidence="1">
    <location>
        <begin position="87"/>
        <end position="105"/>
    </location>
</feature>
<accession>A0A932GQS0</accession>
<sequence>MDNLSHTLVGAAIANSGPRQKFGKAATWTLLVTANLPDIDAVLRFWGRDFYILYHRSFTHSVVGLFTIPLLVAGVIRILWPGKRFWTFYWISFLGILSHQIFDLITSWETLIFHPLNQHRFSLGWVFILDFFFWGILGLPLLIRIFWKIDLRKWSRVSLAVLALYIGFAGGNWWKARDLGRDLAAGLGSGAALIGVYPQPLSPLNWGAIVKADGQLHQVFFHTYDSLATLHQRPNRTFVQNLDNPDVKAALATPPGRAYLKWAQAPAALVEQNGEGPVVILYDVRFLRPEGGPQRWFHLTIEMDENRRYLRHSWGS</sequence>
<evidence type="ECO:0000313" key="2">
    <source>
        <dbReference type="EMBL" id="MBI3015451.1"/>
    </source>
</evidence>
<feature type="transmembrane region" description="Helical" evidence="1">
    <location>
        <begin position="154"/>
        <end position="174"/>
    </location>
</feature>
<keyword evidence="1" id="KW-0472">Membrane</keyword>
<dbReference type="InterPro" id="IPR007404">
    <property type="entry name" value="YdjM-like"/>
</dbReference>
<keyword evidence="1" id="KW-0812">Transmembrane</keyword>
<organism evidence="2 3">
    <name type="scientific">Tectimicrobiota bacterium</name>
    <dbReference type="NCBI Taxonomy" id="2528274"/>
    <lineage>
        <taxon>Bacteria</taxon>
        <taxon>Pseudomonadati</taxon>
        <taxon>Nitrospinota/Tectimicrobiota group</taxon>
        <taxon>Candidatus Tectimicrobiota</taxon>
    </lineage>
</organism>
<evidence type="ECO:0000313" key="3">
    <source>
        <dbReference type="Proteomes" id="UP000741360"/>
    </source>
</evidence>
<feature type="transmembrane region" description="Helical" evidence="1">
    <location>
        <begin position="125"/>
        <end position="147"/>
    </location>
</feature>
<reference evidence="2" key="1">
    <citation type="submission" date="2020-07" db="EMBL/GenBank/DDBJ databases">
        <title>Huge and variable diversity of episymbiotic CPR bacteria and DPANN archaea in groundwater ecosystems.</title>
        <authorList>
            <person name="He C.Y."/>
            <person name="Keren R."/>
            <person name="Whittaker M."/>
            <person name="Farag I.F."/>
            <person name="Doudna J."/>
            <person name="Cate J.H.D."/>
            <person name="Banfield J.F."/>
        </authorList>
    </citation>
    <scope>NUCLEOTIDE SEQUENCE</scope>
    <source>
        <strain evidence="2">NC_groundwater_717_Ag_S-0.2um_59_8</strain>
    </source>
</reference>
<dbReference type="PANTHER" id="PTHR40031:SF1">
    <property type="entry name" value="MEMBRANE-BOUND METAL-DEPENDENT HYDROLASE"/>
    <property type="match status" value="1"/>
</dbReference>
<dbReference type="Pfam" id="PF04307">
    <property type="entry name" value="YdjM"/>
    <property type="match status" value="1"/>
</dbReference>
<name>A0A932GQS0_UNCTE</name>
<proteinExistence type="predicted"/>
<evidence type="ECO:0000256" key="1">
    <source>
        <dbReference type="SAM" id="Phobius"/>
    </source>
</evidence>
<feature type="transmembrane region" description="Helical" evidence="1">
    <location>
        <begin position="58"/>
        <end position="80"/>
    </location>
</feature>
<dbReference type="PANTHER" id="PTHR40031">
    <property type="entry name" value="HYPOTHETICAL MEMBRANE SPANNING PROTEIN"/>
    <property type="match status" value="1"/>
</dbReference>
<keyword evidence="2" id="KW-0378">Hydrolase</keyword>
<protein>
    <submittedName>
        <fullName evidence="2">Metal-dependent hydrolase</fullName>
    </submittedName>
</protein>
<keyword evidence="1" id="KW-1133">Transmembrane helix</keyword>
<gene>
    <name evidence="2" type="ORF">HYY65_10405</name>
</gene>
<dbReference type="InterPro" id="IPR053170">
    <property type="entry name" value="Transcription_regulator"/>
</dbReference>